<dbReference type="InterPro" id="IPR002401">
    <property type="entry name" value="Cyt_P450_E_grp-I"/>
</dbReference>
<dbReference type="CDD" id="cd20617">
    <property type="entry name" value="CYP1_2-like"/>
    <property type="match status" value="1"/>
</dbReference>
<evidence type="ECO:0000256" key="4">
    <source>
        <dbReference type="ARBA" id="ARBA00004406"/>
    </source>
</evidence>
<dbReference type="Gene3D" id="1.10.630.10">
    <property type="entry name" value="Cytochrome P450"/>
    <property type="match status" value="1"/>
</dbReference>
<comment type="cofactor">
    <cofactor evidence="1 14">
        <name>heme</name>
        <dbReference type="ChEBI" id="CHEBI:30413"/>
    </cofactor>
</comment>
<comment type="subcellular location">
    <subcellularLocation>
        <location evidence="4">Endoplasmic reticulum membrane</location>
        <topology evidence="4">Peripheral membrane protein</topology>
    </subcellularLocation>
    <subcellularLocation>
        <location evidence="3">Microsome membrane</location>
        <topology evidence="3">Peripheral membrane protein</topology>
    </subcellularLocation>
</comment>
<evidence type="ECO:0000256" key="2">
    <source>
        <dbReference type="ARBA" id="ARBA00003690"/>
    </source>
</evidence>
<keyword evidence="6 14" id="KW-0349">Heme</keyword>
<dbReference type="PROSITE" id="PS00086">
    <property type="entry name" value="CYTOCHROME_P450"/>
    <property type="match status" value="1"/>
</dbReference>
<evidence type="ECO:0000256" key="12">
    <source>
        <dbReference type="ARBA" id="ARBA00023033"/>
    </source>
</evidence>
<keyword evidence="8" id="KW-0256">Endoplasmic reticulum</keyword>
<dbReference type="PANTHER" id="PTHR24303:SF31">
    <property type="entry name" value="CYTOCHROME P450 307A1-RELATED"/>
    <property type="match status" value="1"/>
</dbReference>
<dbReference type="Pfam" id="PF00067">
    <property type="entry name" value="p450"/>
    <property type="match status" value="1"/>
</dbReference>
<evidence type="ECO:0000256" key="14">
    <source>
        <dbReference type="PIRSR" id="PIRSR602401-1"/>
    </source>
</evidence>
<evidence type="ECO:0000256" key="7">
    <source>
        <dbReference type="ARBA" id="ARBA00022723"/>
    </source>
</evidence>
<comment type="function">
    <text evidence="2">May be involved in the metabolism of insect hormones and in the breakdown of synthetic insecticides.</text>
</comment>
<dbReference type="AlphaFoldDB" id="A0AAW2HJR2"/>
<dbReference type="FunFam" id="1.10.630.10:FF:000238">
    <property type="entry name" value="Cytochrome P450 2A6"/>
    <property type="match status" value="1"/>
</dbReference>
<reference evidence="17" key="1">
    <citation type="journal article" date="2024" name="Gigascience">
        <title>Chromosome-level genome of the poultry shaft louse Menopon gallinae provides insight into the host-switching and adaptive evolution of parasitic lice.</title>
        <authorList>
            <person name="Xu Y."/>
            <person name="Ma L."/>
            <person name="Liu S."/>
            <person name="Liang Y."/>
            <person name="Liu Q."/>
            <person name="He Z."/>
            <person name="Tian L."/>
            <person name="Duan Y."/>
            <person name="Cai W."/>
            <person name="Li H."/>
            <person name="Song F."/>
        </authorList>
    </citation>
    <scope>NUCLEOTIDE SEQUENCE</scope>
    <source>
        <strain evidence="17">Cailab_2023a</strain>
    </source>
</reference>
<dbReference type="EMBL" id="JARGDH010000004">
    <property type="protein sequence ID" value="KAL0269797.1"/>
    <property type="molecule type" value="Genomic_DNA"/>
</dbReference>
<gene>
    <name evidence="17" type="ORF">PYX00_007407</name>
</gene>
<dbReference type="GO" id="GO:0004497">
    <property type="term" value="F:monooxygenase activity"/>
    <property type="evidence" value="ECO:0007669"/>
    <property type="project" value="UniProtKB-KW"/>
</dbReference>
<evidence type="ECO:0000256" key="3">
    <source>
        <dbReference type="ARBA" id="ARBA00004174"/>
    </source>
</evidence>
<dbReference type="InterPro" id="IPR001128">
    <property type="entry name" value="Cyt_P450"/>
</dbReference>
<keyword evidence="16" id="KW-0732">Signal</keyword>
<sequence length="500" mass="57332">MFLLITFSLTIFLFFLSTLVEKLKRSASKGIWETAPGPRPYPIIGSLYLLGKSSSPFEVFTQLAKKYGSIYSITLGMSPCVVVNSFQHIKEVLISKGGHFGGRPDFIRFHQLFGGDRNNSLALCDWSELQKTRRSIARFYCSPRFASANYDRLNQVGLDEIREFLPELSRMVDENPVVPLKPLIMAACANMFTSYMCSTRFSYGDPDFVNMVKLFDEIFWEINQGYAVDFMPWLLPFYNRHMKRLRNWSREIRQFILSRIIDHHRNTLDWSAPPRDFTDALLLHLEKEDDLNWQHIMFELEDFLGGHSAIGNLVMLTLAAIVKNPEVGARIQAEIDQVTSNKREVNLFDKTEMPYTEATILETLRTSSSPIVPHVANQDTSIGGYFIKKGCVVFLNNYELNTGEQYWSDPLQFKPERFISNDKILKPEYFIPFSTGKRTCIGQRLVQGFSFVILAAIMQNYNVTCSETSSIITYPACVALPPLTFSLKLTRRPDRLPAKD</sequence>
<evidence type="ECO:0008006" key="18">
    <source>
        <dbReference type="Google" id="ProtNLM"/>
    </source>
</evidence>
<evidence type="ECO:0000256" key="9">
    <source>
        <dbReference type="ARBA" id="ARBA00022848"/>
    </source>
</evidence>
<dbReference type="PANTHER" id="PTHR24303">
    <property type="entry name" value="HEME-BINDING MONOOXYGENASE FAMILY"/>
    <property type="match status" value="1"/>
</dbReference>
<protein>
    <recommendedName>
        <fullName evidence="18">Cytochrome P450 307A1</fullName>
    </recommendedName>
</protein>
<evidence type="ECO:0000256" key="1">
    <source>
        <dbReference type="ARBA" id="ARBA00001971"/>
    </source>
</evidence>
<dbReference type="GO" id="GO:0005506">
    <property type="term" value="F:iron ion binding"/>
    <property type="evidence" value="ECO:0007669"/>
    <property type="project" value="InterPro"/>
</dbReference>
<comment type="similarity">
    <text evidence="5 15">Belongs to the cytochrome P450 family.</text>
</comment>
<accession>A0AAW2HJR2</accession>
<evidence type="ECO:0000256" key="15">
    <source>
        <dbReference type="RuleBase" id="RU000461"/>
    </source>
</evidence>
<dbReference type="InterPro" id="IPR036396">
    <property type="entry name" value="Cyt_P450_sf"/>
</dbReference>
<evidence type="ECO:0000256" key="11">
    <source>
        <dbReference type="ARBA" id="ARBA00023004"/>
    </source>
</evidence>
<name>A0AAW2HJR2_9NEOP</name>
<proteinExistence type="inferred from homology"/>
<dbReference type="InterPro" id="IPR017972">
    <property type="entry name" value="Cyt_P450_CS"/>
</dbReference>
<evidence type="ECO:0000256" key="8">
    <source>
        <dbReference type="ARBA" id="ARBA00022824"/>
    </source>
</evidence>
<keyword evidence="12 15" id="KW-0503">Monooxygenase</keyword>
<dbReference type="GO" id="GO:0005789">
    <property type="term" value="C:endoplasmic reticulum membrane"/>
    <property type="evidence" value="ECO:0007669"/>
    <property type="project" value="UniProtKB-SubCell"/>
</dbReference>
<dbReference type="PRINTS" id="PR00385">
    <property type="entry name" value="P450"/>
</dbReference>
<evidence type="ECO:0000256" key="10">
    <source>
        <dbReference type="ARBA" id="ARBA00023002"/>
    </source>
</evidence>
<dbReference type="PRINTS" id="PR00463">
    <property type="entry name" value="EP450I"/>
</dbReference>
<evidence type="ECO:0000313" key="17">
    <source>
        <dbReference type="EMBL" id="KAL0269797.1"/>
    </source>
</evidence>
<evidence type="ECO:0000256" key="16">
    <source>
        <dbReference type="SAM" id="SignalP"/>
    </source>
</evidence>
<comment type="caution">
    <text evidence="17">The sequence shown here is derived from an EMBL/GenBank/DDBJ whole genome shotgun (WGS) entry which is preliminary data.</text>
</comment>
<dbReference type="SUPFAM" id="SSF48264">
    <property type="entry name" value="Cytochrome P450"/>
    <property type="match status" value="1"/>
</dbReference>
<keyword evidence="7 14" id="KW-0479">Metal-binding</keyword>
<keyword evidence="13" id="KW-0472">Membrane</keyword>
<dbReference type="GO" id="GO:0020037">
    <property type="term" value="F:heme binding"/>
    <property type="evidence" value="ECO:0007669"/>
    <property type="project" value="InterPro"/>
</dbReference>
<dbReference type="GO" id="GO:0016705">
    <property type="term" value="F:oxidoreductase activity, acting on paired donors, with incorporation or reduction of molecular oxygen"/>
    <property type="evidence" value="ECO:0007669"/>
    <property type="project" value="InterPro"/>
</dbReference>
<keyword evidence="10 15" id="KW-0560">Oxidoreductase</keyword>
<keyword evidence="9" id="KW-0492">Microsome</keyword>
<evidence type="ECO:0000256" key="6">
    <source>
        <dbReference type="ARBA" id="ARBA00022617"/>
    </source>
</evidence>
<keyword evidence="11 14" id="KW-0408">Iron</keyword>
<evidence type="ECO:0000256" key="5">
    <source>
        <dbReference type="ARBA" id="ARBA00010617"/>
    </source>
</evidence>
<feature type="chain" id="PRO_5043744156" description="Cytochrome P450 307A1" evidence="16">
    <location>
        <begin position="23"/>
        <end position="500"/>
    </location>
</feature>
<feature type="binding site" description="axial binding residue" evidence="14">
    <location>
        <position position="440"/>
    </location>
    <ligand>
        <name>heme</name>
        <dbReference type="ChEBI" id="CHEBI:30413"/>
    </ligand>
    <ligandPart>
        <name>Fe</name>
        <dbReference type="ChEBI" id="CHEBI:18248"/>
    </ligandPart>
</feature>
<feature type="signal peptide" evidence="16">
    <location>
        <begin position="1"/>
        <end position="22"/>
    </location>
</feature>
<organism evidence="17">
    <name type="scientific">Menopon gallinae</name>
    <name type="common">poultry shaft louse</name>
    <dbReference type="NCBI Taxonomy" id="328185"/>
    <lineage>
        <taxon>Eukaryota</taxon>
        <taxon>Metazoa</taxon>
        <taxon>Ecdysozoa</taxon>
        <taxon>Arthropoda</taxon>
        <taxon>Hexapoda</taxon>
        <taxon>Insecta</taxon>
        <taxon>Pterygota</taxon>
        <taxon>Neoptera</taxon>
        <taxon>Paraneoptera</taxon>
        <taxon>Psocodea</taxon>
        <taxon>Troctomorpha</taxon>
        <taxon>Phthiraptera</taxon>
        <taxon>Amblycera</taxon>
        <taxon>Menoponidae</taxon>
        <taxon>Menopon</taxon>
    </lineage>
</organism>
<evidence type="ECO:0000256" key="13">
    <source>
        <dbReference type="ARBA" id="ARBA00023136"/>
    </source>
</evidence>